<evidence type="ECO:0000313" key="2">
    <source>
        <dbReference type="EMBL" id="EPD12839.1"/>
    </source>
</evidence>
<dbReference type="EMBL" id="ASHL01000006">
    <property type="protein sequence ID" value="EPD12839.1"/>
    <property type="molecule type" value="Genomic_DNA"/>
</dbReference>
<organism evidence="2 3">
    <name type="scientific">Cycloclasticus pugetii</name>
    <dbReference type="NCBI Taxonomy" id="34068"/>
    <lineage>
        <taxon>Bacteria</taxon>
        <taxon>Pseudomonadati</taxon>
        <taxon>Pseudomonadota</taxon>
        <taxon>Gammaproteobacteria</taxon>
        <taxon>Thiotrichales</taxon>
        <taxon>Piscirickettsiaceae</taxon>
        <taxon>Cycloclasticus</taxon>
    </lineage>
</organism>
<protein>
    <recommendedName>
        <fullName evidence="4">Yip1 domain-containing protein</fullName>
    </recommendedName>
</protein>
<keyword evidence="3" id="KW-1185">Reference proteome</keyword>
<feature type="transmembrane region" description="Helical" evidence="1">
    <location>
        <begin position="90"/>
        <end position="109"/>
    </location>
</feature>
<keyword evidence="1" id="KW-1133">Transmembrane helix</keyword>
<reference evidence="2 3" key="1">
    <citation type="journal article" date="2013" name="Genome Announc.">
        <title>Genome Sequence of the Pyrene- and Fluoranthene-Degrading Bacterium Cycloclasticus sp. Strain PY97M.</title>
        <authorList>
            <person name="Cui Z."/>
            <person name="Xu G."/>
            <person name="Li Q."/>
            <person name="Gao W."/>
            <person name="Zheng L."/>
        </authorList>
    </citation>
    <scope>NUCLEOTIDE SEQUENCE [LARGE SCALE GENOMIC DNA]</scope>
    <source>
        <strain evidence="2 3">PY97M</strain>
    </source>
</reference>
<dbReference type="RefSeq" id="WP_016390608.1">
    <property type="nucleotide sequence ID" value="NZ_KE646808.1"/>
</dbReference>
<name>A0AB33Z0F1_9GAMM</name>
<evidence type="ECO:0008006" key="4">
    <source>
        <dbReference type="Google" id="ProtNLM"/>
    </source>
</evidence>
<feature type="transmembrane region" description="Helical" evidence="1">
    <location>
        <begin position="121"/>
        <end position="141"/>
    </location>
</feature>
<feature type="transmembrane region" description="Helical" evidence="1">
    <location>
        <begin position="30"/>
        <end position="51"/>
    </location>
</feature>
<keyword evidence="1" id="KW-0812">Transmembrane</keyword>
<dbReference type="AlphaFoldDB" id="A0AB33Z0F1"/>
<sequence length="180" mass="19731">MNNDFKTVLRLFVDLCLIKKGPQDVPDSTILLKAVFFIYFLSGSLLLSSSMAFGEAVVQSFIETILLGLFVYILLSFFALKNRFNQSVTAIYGSGALITVISAPFVFLMGGMTGNEGSTGVLGLVVFLIVCWSFAVLANIIRQTIQKSLGVSLLLTFCYLYLSYHVIQLIYPVEAALVAQ</sequence>
<evidence type="ECO:0000313" key="3">
    <source>
        <dbReference type="Proteomes" id="UP000015462"/>
    </source>
</evidence>
<feature type="transmembrane region" description="Helical" evidence="1">
    <location>
        <begin position="153"/>
        <end position="171"/>
    </location>
</feature>
<evidence type="ECO:0000256" key="1">
    <source>
        <dbReference type="SAM" id="Phobius"/>
    </source>
</evidence>
<comment type="caution">
    <text evidence="2">The sequence shown here is derived from an EMBL/GenBank/DDBJ whole genome shotgun (WGS) entry which is preliminary data.</text>
</comment>
<keyword evidence="1" id="KW-0472">Membrane</keyword>
<proteinExistence type="predicted"/>
<feature type="transmembrane region" description="Helical" evidence="1">
    <location>
        <begin position="57"/>
        <end position="78"/>
    </location>
</feature>
<dbReference type="Proteomes" id="UP000015462">
    <property type="component" value="Unassembled WGS sequence"/>
</dbReference>
<gene>
    <name evidence="2" type="ORF">L196_08216</name>
</gene>
<accession>A0AB33Z0F1</accession>